<reference evidence="2" key="1">
    <citation type="submission" date="2023-10" db="EMBL/GenBank/DDBJ databases">
        <authorList>
            <person name="Chen Y."/>
            <person name="Shah S."/>
            <person name="Dougan E. K."/>
            <person name="Thang M."/>
            <person name="Chan C."/>
        </authorList>
    </citation>
    <scope>NUCLEOTIDE SEQUENCE [LARGE SCALE GENOMIC DNA]</scope>
</reference>
<organism evidence="2 3">
    <name type="scientific">Prorocentrum cordatum</name>
    <dbReference type="NCBI Taxonomy" id="2364126"/>
    <lineage>
        <taxon>Eukaryota</taxon>
        <taxon>Sar</taxon>
        <taxon>Alveolata</taxon>
        <taxon>Dinophyceae</taxon>
        <taxon>Prorocentrales</taxon>
        <taxon>Prorocentraceae</taxon>
        <taxon>Prorocentrum</taxon>
    </lineage>
</organism>
<evidence type="ECO:0000313" key="3">
    <source>
        <dbReference type="Proteomes" id="UP001189429"/>
    </source>
</evidence>
<sequence>RLGEPKPYSGQRSDRQQRKHVFRACLGALGTRLAKNVDVHRKRSRTRSPTISKSPERKRRNRTLTFILSQVLTGASLQLVMKVTQLMGILSIKFDGVSATFAEQFLKLEGRFQLYEKQHNDKLSDTLKQAILKANAPASIKAQIDLQTFASANDLKETMSNYIQLQTSSSSHGHWRHQ</sequence>
<accession>A0ABN9VT15</accession>
<protein>
    <submittedName>
        <fullName evidence="2">Uncharacterized protein</fullName>
    </submittedName>
</protein>
<proteinExistence type="predicted"/>
<dbReference type="Proteomes" id="UP001189429">
    <property type="component" value="Unassembled WGS sequence"/>
</dbReference>
<name>A0ABN9VT15_9DINO</name>
<keyword evidence="3" id="KW-1185">Reference proteome</keyword>
<feature type="non-terminal residue" evidence="2">
    <location>
        <position position="1"/>
    </location>
</feature>
<comment type="caution">
    <text evidence="2">The sequence shown here is derived from an EMBL/GenBank/DDBJ whole genome shotgun (WGS) entry which is preliminary data.</text>
</comment>
<feature type="region of interest" description="Disordered" evidence="1">
    <location>
        <begin position="37"/>
        <end position="58"/>
    </location>
</feature>
<evidence type="ECO:0000256" key="1">
    <source>
        <dbReference type="SAM" id="MobiDB-lite"/>
    </source>
</evidence>
<evidence type="ECO:0000313" key="2">
    <source>
        <dbReference type="EMBL" id="CAK0876642.1"/>
    </source>
</evidence>
<dbReference type="EMBL" id="CAUYUJ010017652">
    <property type="protein sequence ID" value="CAK0876642.1"/>
    <property type="molecule type" value="Genomic_DNA"/>
</dbReference>
<gene>
    <name evidence="2" type="ORF">PCOR1329_LOCUS60945</name>
</gene>